<keyword evidence="3" id="KW-1185">Reference proteome</keyword>
<dbReference type="Gene3D" id="3.40.50.150">
    <property type="entry name" value="Vaccinia Virus protein VP39"/>
    <property type="match status" value="1"/>
</dbReference>
<dbReference type="InParanoid" id="G8JMM5"/>
<evidence type="ECO:0000313" key="3">
    <source>
        <dbReference type="Proteomes" id="UP000006790"/>
    </source>
</evidence>
<sequence length="320" mass="36549">MAEQLLYNKLHQRYPIGRLPDLIKELKLKFISTDKFIQEFEFICKRNPYYAKNLLKWMIDEPVDKHVDLIVGEDGSNLSDWMYTRYIGLLPLKQQDPTHTDIVRYTFGEDSEIEIDVRETRNLVCASGSTGFRTWEAALYLCHYLCESRPRFGTMLELGAGTGIVSLTWHKLQSGQFMTYATDGDKNIIGKQLKETFISNGVDLDKGNVHLQRLLWNVDSIPKNDIILAADVTYDHTAIPDLCACIHKSFLNCGTQVALVAATIRNERTISMFEDTITSLGLQLSVVRSTESNTMKTQVFVKQCTFKSLLSPIRIYKVTE</sequence>
<dbReference type="KEGG" id="erc:Ecym_1127"/>
<name>G8JMM5_ERECY</name>
<keyword evidence="1" id="KW-0808">Transferase</keyword>
<evidence type="ECO:0000313" key="2">
    <source>
        <dbReference type="EMBL" id="AET37380.1"/>
    </source>
</evidence>
<reference evidence="3" key="1">
    <citation type="journal article" date="2012" name="G3 (Bethesda)">
        <title>Pichia sorbitophila, an interspecies yeast hybrid reveals early steps of genome resolution following polyploidization.</title>
        <authorList>
            <person name="Leh Louis V."/>
            <person name="Despons L."/>
            <person name="Friedrich A."/>
            <person name="Martin T."/>
            <person name="Durrens P."/>
            <person name="Casaregola S."/>
            <person name="Neuveglise C."/>
            <person name="Fairhead C."/>
            <person name="Marck C."/>
            <person name="Cruz J.A."/>
            <person name="Straub M.L."/>
            <person name="Kugler V."/>
            <person name="Sacerdot C."/>
            <person name="Uzunov Z."/>
            <person name="Thierry A."/>
            <person name="Weiss S."/>
            <person name="Bleykasten C."/>
            <person name="De Montigny J."/>
            <person name="Jacques N."/>
            <person name="Jung P."/>
            <person name="Lemaire M."/>
            <person name="Mallet S."/>
            <person name="Morel G."/>
            <person name="Richard G.F."/>
            <person name="Sarkar A."/>
            <person name="Savel G."/>
            <person name="Schacherer J."/>
            <person name="Seret M.L."/>
            <person name="Talla E."/>
            <person name="Samson G."/>
            <person name="Jubin C."/>
            <person name="Poulain J."/>
            <person name="Vacherie B."/>
            <person name="Barbe V."/>
            <person name="Pelletier E."/>
            <person name="Sherman D.J."/>
            <person name="Westhof E."/>
            <person name="Weissenbach J."/>
            <person name="Baret P.V."/>
            <person name="Wincker P."/>
            <person name="Gaillardin C."/>
            <person name="Dujon B."/>
            <person name="Souciet J.L."/>
        </authorList>
    </citation>
    <scope>NUCLEOTIDE SEQUENCE [LARGE SCALE GENOMIC DNA]</scope>
    <source>
        <strain evidence="3">CBS 270.75 / DBVPG 7215 / KCTC 17166 / NRRL Y-17582</strain>
    </source>
</reference>
<dbReference type="HOGENOM" id="CLU_038942_1_1_1"/>
<dbReference type="Pfam" id="PF10294">
    <property type="entry name" value="Methyltransf_16"/>
    <property type="match status" value="1"/>
</dbReference>
<dbReference type="GO" id="GO:0016279">
    <property type="term" value="F:protein-lysine N-methyltransferase activity"/>
    <property type="evidence" value="ECO:0007669"/>
    <property type="project" value="EnsemblFungi"/>
</dbReference>
<evidence type="ECO:0000256" key="1">
    <source>
        <dbReference type="ARBA" id="ARBA00022679"/>
    </source>
</evidence>
<dbReference type="FunCoup" id="G8JMM5">
    <property type="interactions" value="491"/>
</dbReference>
<organism evidence="2 3">
    <name type="scientific">Eremothecium cymbalariae (strain CBS 270.75 / DBVPG 7215 / KCTC 17166 / NRRL Y-17582)</name>
    <name type="common">Yeast</name>
    <dbReference type="NCBI Taxonomy" id="931890"/>
    <lineage>
        <taxon>Eukaryota</taxon>
        <taxon>Fungi</taxon>
        <taxon>Dikarya</taxon>
        <taxon>Ascomycota</taxon>
        <taxon>Saccharomycotina</taxon>
        <taxon>Saccharomycetes</taxon>
        <taxon>Saccharomycetales</taxon>
        <taxon>Saccharomycetaceae</taxon>
        <taxon>Eremothecium</taxon>
    </lineage>
</organism>
<dbReference type="PANTHER" id="PTHR14614">
    <property type="entry name" value="HEPATOCELLULAR CARCINOMA-ASSOCIATED ANTIGEN"/>
    <property type="match status" value="1"/>
</dbReference>
<dbReference type="OrthoDB" id="194386at2759"/>
<protein>
    <recommendedName>
        <fullName evidence="4">FAM86 N-terminal domain-containing protein</fullName>
    </recommendedName>
</protein>
<dbReference type="GO" id="GO:0005737">
    <property type="term" value="C:cytoplasm"/>
    <property type="evidence" value="ECO:0007669"/>
    <property type="project" value="TreeGrafter"/>
</dbReference>
<dbReference type="GeneID" id="11472561"/>
<dbReference type="OMA" id="MYVTDGD"/>
<dbReference type="STRING" id="931890.G8JMM5"/>
<dbReference type="RefSeq" id="XP_003644197.1">
    <property type="nucleotide sequence ID" value="XM_003644149.1"/>
</dbReference>
<dbReference type="InterPro" id="IPR019410">
    <property type="entry name" value="Methyltransf_16"/>
</dbReference>
<dbReference type="PANTHER" id="PTHR14614:SF130">
    <property type="entry name" value="PROTEIN-LYSINE N-METHYLTRANSFERASE EEF2KMT"/>
    <property type="match status" value="1"/>
</dbReference>
<dbReference type="eggNOG" id="KOG2497">
    <property type="taxonomic scope" value="Eukaryota"/>
</dbReference>
<dbReference type="InterPro" id="IPR029063">
    <property type="entry name" value="SAM-dependent_MTases_sf"/>
</dbReference>
<dbReference type="SUPFAM" id="SSF53335">
    <property type="entry name" value="S-adenosyl-L-methionine-dependent methyltransferases"/>
    <property type="match status" value="1"/>
</dbReference>
<evidence type="ECO:0008006" key="4">
    <source>
        <dbReference type="Google" id="ProtNLM"/>
    </source>
</evidence>
<dbReference type="AlphaFoldDB" id="G8JMM5"/>
<gene>
    <name evidence="2" type="ordered locus">Ecym_1127</name>
</gene>
<dbReference type="EMBL" id="CP002497">
    <property type="protein sequence ID" value="AET37380.1"/>
    <property type="molecule type" value="Genomic_DNA"/>
</dbReference>
<proteinExistence type="predicted"/>
<dbReference type="Proteomes" id="UP000006790">
    <property type="component" value="Chromosome 1"/>
</dbReference>
<accession>G8JMM5</accession>